<dbReference type="InterPro" id="IPR014729">
    <property type="entry name" value="Rossmann-like_a/b/a_fold"/>
</dbReference>
<dbReference type="EMBL" id="CP155571">
    <property type="protein sequence ID" value="XFO72132.1"/>
    <property type="molecule type" value="Genomic_DNA"/>
</dbReference>
<gene>
    <name evidence="5" type="primary">cysH</name>
    <name evidence="5" type="ORF">SPACI_021780</name>
</gene>
<accession>A0ABZ3J2G0</accession>
<dbReference type="Pfam" id="PF01507">
    <property type="entry name" value="PAPS_reduct"/>
    <property type="match status" value="1"/>
</dbReference>
<dbReference type="PANTHER" id="PTHR43196">
    <property type="entry name" value="SULFATE ADENYLYLTRANSFERASE SUBUNIT 2"/>
    <property type="match status" value="1"/>
</dbReference>
<dbReference type="InterPro" id="IPR050128">
    <property type="entry name" value="Sulfate_adenylyltrnsfr_sub2"/>
</dbReference>
<evidence type="ECO:0000313" key="5">
    <source>
        <dbReference type="EMBL" id="XFO72132.1"/>
    </source>
</evidence>
<reference evidence="5" key="1">
    <citation type="submission" date="2024-05" db="EMBL/GenBank/DDBJ databases">
        <title>Isolation and characterization of Sporomusa carbonis sp. nov., a carboxydotrophic hydrogenogen in the genus of Sporomusa isolated from a charcoal burning pile.</title>
        <authorList>
            <person name="Boeer T."/>
            <person name="Rosenbaum F."/>
            <person name="Eysell L."/>
            <person name="Mueller V."/>
            <person name="Daniel R."/>
            <person name="Poehlein A."/>
        </authorList>
    </citation>
    <scope>NUCLEOTIDE SEQUENCE [LARGE SCALE GENOMIC DNA]</scope>
    <source>
        <strain evidence="5">DSM 3132</strain>
    </source>
</reference>
<dbReference type="Gene3D" id="3.40.50.620">
    <property type="entry name" value="HUPs"/>
    <property type="match status" value="1"/>
</dbReference>
<dbReference type="RefSeq" id="WP_093795254.1">
    <property type="nucleotide sequence ID" value="NZ_CP155571.1"/>
</dbReference>
<dbReference type="Proteomes" id="UP000216052">
    <property type="component" value="Chromosome"/>
</dbReference>
<evidence type="ECO:0000256" key="1">
    <source>
        <dbReference type="ARBA" id="ARBA00022723"/>
    </source>
</evidence>
<name>A0ABZ3J2G0_SPOA4</name>
<keyword evidence="3" id="KW-0411">Iron-sulfur</keyword>
<dbReference type="PANTHER" id="PTHR43196:SF2">
    <property type="entry name" value="PHOSPHOADENOSINE PHOSPHOSULFATE REDUCTASE"/>
    <property type="match status" value="1"/>
</dbReference>
<keyword evidence="2" id="KW-0408">Iron</keyword>
<dbReference type="GO" id="GO:0004604">
    <property type="term" value="F:phosphoadenylyl-sulfate reductase (thioredoxin) activity"/>
    <property type="evidence" value="ECO:0007669"/>
    <property type="project" value="UniProtKB-EC"/>
</dbReference>
<evidence type="ECO:0000313" key="6">
    <source>
        <dbReference type="Proteomes" id="UP000216052"/>
    </source>
</evidence>
<dbReference type="EC" id="1.8.4.8" evidence="5"/>
<keyword evidence="6" id="KW-1185">Reference proteome</keyword>
<dbReference type="SUPFAM" id="SSF52402">
    <property type="entry name" value="Adenine nucleotide alpha hydrolases-like"/>
    <property type="match status" value="1"/>
</dbReference>
<feature type="domain" description="4Fe-4S ferredoxin-type" evidence="4">
    <location>
        <begin position="452"/>
        <end position="482"/>
    </location>
</feature>
<proteinExistence type="predicted"/>
<dbReference type="PROSITE" id="PS51379">
    <property type="entry name" value="4FE4S_FER_2"/>
    <property type="match status" value="1"/>
</dbReference>
<organism evidence="5 6">
    <name type="scientific">Sporomusa acidovorans (strain ATCC 49682 / DSM 3132 / Mol)</name>
    <dbReference type="NCBI Taxonomy" id="1123286"/>
    <lineage>
        <taxon>Bacteria</taxon>
        <taxon>Bacillati</taxon>
        <taxon>Bacillota</taxon>
        <taxon>Negativicutes</taxon>
        <taxon>Selenomonadales</taxon>
        <taxon>Sporomusaceae</taxon>
        <taxon>Sporomusa</taxon>
    </lineage>
</organism>
<evidence type="ECO:0000259" key="4">
    <source>
        <dbReference type="PROSITE" id="PS51379"/>
    </source>
</evidence>
<dbReference type="InterPro" id="IPR017896">
    <property type="entry name" value="4Fe4S_Fe-S-bd"/>
</dbReference>
<keyword evidence="1" id="KW-0479">Metal-binding</keyword>
<protein>
    <submittedName>
        <fullName evidence="5">Phosphoadenosine phosphosulfate reductase</fullName>
        <ecNumber evidence="5">1.8.4.8</ecNumber>
    </submittedName>
</protein>
<keyword evidence="5" id="KW-0560">Oxidoreductase</keyword>
<evidence type="ECO:0000256" key="2">
    <source>
        <dbReference type="ARBA" id="ARBA00023004"/>
    </source>
</evidence>
<dbReference type="PROSITE" id="PS00198">
    <property type="entry name" value="4FE4S_FER_1"/>
    <property type="match status" value="1"/>
</dbReference>
<dbReference type="InterPro" id="IPR002500">
    <property type="entry name" value="PAPS_reduct_dom"/>
</dbReference>
<dbReference type="SUPFAM" id="SSF54862">
    <property type="entry name" value="4Fe-4S ferredoxins"/>
    <property type="match status" value="1"/>
</dbReference>
<dbReference type="InterPro" id="IPR017900">
    <property type="entry name" value="4Fe4S_Fe_S_CS"/>
</dbReference>
<sequence length="773" mass="88414">MYNYIWDQETGGYLLDTKITGVIKEVRPVFKEELQLLGFDKQFGWKLPAVDVPLMWAEGRKYIYFGDCIGEAVGGSLYDLPMLKASVTDMEIQPVDIGTMVEKNKVLMIGLIQKTLRFIYDTYKAYQKKADIIYVAFSGGKDSIVMLDLVQRALPHDGFEVVFADTTMELSDTYNSVHRAQNEWPDLRWHTAKSHFNAPNSWMKIGPPAEKLRWCCSVHKTVPQVLLIKKLVGKNRFKTLVFVGVRAEESESRSNYEHISDSKKHIMQTSCCPILEWNTSELFLYMFQNDLFLNDAYKKGLTRAGCVFCPMSSKWSFFINSKIQSRQVEKYVDVLSKLLTIDFKSSTAFEKYFNERNWKLRLNGRDISIGSNKLIQVNDNGYTELLLINPNSDYYQWLSTIGPIFQMADNHLQLEYKNTILNIELIKDNGNIKLRFKTPLQNVETIRLMYLLKNALNKAAYCVGCKVCIAECPIGAINMDSGCNITVKGCQHCEYCLDRNKGCIVAQSLTLPVGGSRMNNLAAYQTRGFRQDWLELFFDMGMGTDFWDNKRMGKNMFLAFKAWMKDAELIDGLSPTAICKNLYNIGSDDFATWGIIYNNLAYNSALINWFVNKIEPFQRYDNDSLRIMLGDSYTDSVKNSAIKSLKETMKASPIGWGLKMAECQMKGKSVVSITKGAWSNPEPLTILYSLYKFAEKSDQLYSFTLSDLFNDGVNHGGISPAKLYNLDRETCKQIVEGLARDYSNFIKVNFNKDMMEDIYLVSEKTSLDVMALF</sequence>
<evidence type="ECO:0000256" key="3">
    <source>
        <dbReference type="ARBA" id="ARBA00023014"/>
    </source>
</evidence>